<evidence type="ECO:0008006" key="5">
    <source>
        <dbReference type="Google" id="ProtNLM"/>
    </source>
</evidence>
<dbReference type="PANTHER" id="PTHR12861">
    <property type="entry name" value="TRANSLOCON-ASSOCIATED PROTEIN, BETA SUBUNIT PRECURSOR TRAP-BETA SIGNAL SEQUENCE RECEPTOR BETA SUBUNIT"/>
    <property type="match status" value="1"/>
</dbReference>
<evidence type="ECO:0000313" key="4">
    <source>
        <dbReference type="Proteomes" id="UP000197156"/>
    </source>
</evidence>
<evidence type="ECO:0000313" key="3">
    <source>
        <dbReference type="EMBL" id="ASI98090.1"/>
    </source>
</evidence>
<proteinExistence type="predicted"/>
<accession>A0A218NZI4</accession>
<dbReference type="PANTHER" id="PTHR12861:SF3">
    <property type="entry name" value="TRANSLOCON-ASSOCIATED PROTEIN SUBUNIT BETA"/>
    <property type="match status" value="1"/>
</dbReference>
<dbReference type="OrthoDB" id="86126at2157"/>
<dbReference type="Proteomes" id="UP000197156">
    <property type="component" value="Chromosome"/>
</dbReference>
<dbReference type="Pfam" id="PF05753">
    <property type="entry name" value="TRAP_beta"/>
    <property type="match status" value="1"/>
</dbReference>
<sequence>MKKVTALILLGLMIFSLAPGVRLVKSASVPESASVSTVSLGLGDKAVLGPFEVQFADVNTNWSKIYIEVNGPQGPLRYVLSQGGYLLYPSSANVYLNVSLVWVRYDTKSVLLELKSPLQRILSDKNMLVGDEITLPEGFPGIKIKLTSVSGNTASFKVTMPYGESYTLTIDKGSAGSVGYKLDNDHSYSNYLSIEVTNTVNNGATVNVYVPRVASTDFKIVRKSGETNQSVQVETVLLYNDLLYVNEKLPVTADNTTYYVRLVSTIPNVVKVEVLKGGTSLGAMLLEAGDEPKNVPNAPLKLSVQNVEPDYKRAIVRVYGPVGAKVTPILRRANVVADIDAVPKEILLGDNLVVTINVRNLGRGDAYDVSVAAPIPNDFELVSMTKTWTLKSFPAFTSMPALIYVLKPTKVGEFDIGKAVVTFYDDQSLETGEKRTVYSPVLKGIRVYSIPGIEVTAQAYNGTWGNYVDAKAGDTVKARFTLSAGKGNPNYEFVTNATLLLNLPSGLDGPSSIKLGTIKAGETRTVQADLKVLKENLTNVGATLVYLDPLGNEHRIELGNLITINSIPPKVIVKVEKVKVWPTAKELPAYVNETLANMSDPRPLAEELKNVTEYYIPAKKGNPWKPLAVLFIILTIVLAGATYRYWDEAEKLRKKLERKKSRRPGGLPKKTEEEEEKPKGEEELEL</sequence>
<name>A0A218NZI4_THECE</name>
<protein>
    <recommendedName>
        <fullName evidence="5">DNA cytosine methyltransferase</fullName>
    </recommendedName>
</protein>
<keyword evidence="4" id="KW-1185">Reference proteome</keyword>
<dbReference type="EMBL" id="CP014854">
    <property type="protein sequence ID" value="ASI98090.1"/>
    <property type="molecule type" value="Genomic_DNA"/>
</dbReference>
<evidence type="ECO:0000256" key="1">
    <source>
        <dbReference type="SAM" id="MobiDB-lite"/>
    </source>
</evidence>
<feature type="region of interest" description="Disordered" evidence="1">
    <location>
        <begin position="657"/>
        <end position="686"/>
    </location>
</feature>
<evidence type="ECO:0000256" key="2">
    <source>
        <dbReference type="SAM" id="Phobius"/>
    </source>
</evidence>
<gene>
    <name evidence="3" type="ORF">A3L02_00145</name>
</gene>
<feature type="compositionally biased region" description="Basic and acidic residues" evidence="1">
    <location>
        <begin position="669"/>
        <end position="686"/>
    </location>
</feature>
<feature type="transmembrane region" description="Helical" evidence="2">
    <location>
        <begin position="627"/>
        <end position="646"/>
    </location>
</feature>
<keyword evidence="2" id="KW-0472">Membrane</keyword>
<dbReference type="KEGG" id="tce:A3L02_00145"/>
<organism evidence="3 4">
    <name type="scientific">Thermococcus celer Vu 13 = JCM 8558</name>
    <dbReference type="NCBI Taxonomy" id="1293037"/>
    <lineage>
        <taxon>Archaea</taxon>
        <taxon>Methanobacteriati</taxon>
        <taxon>Methanobacteriota</taxon>
        <taxon>Thermococci</taxon>
        <taxon>Thermococcales</taxon>
        <taxon>Thermococcaceae</taxon>
        <taxon>Thermococcus</taxon>
    </lineage>
</organism>
<keyword evidence="2" id="KW-1133">Transmembrane helix</keyword>
<dbReference type="AlphaFoldDB" id="A0A218NZI4"/>
<keyword evidence="2" id="KW-0812">Transmembrane</keyword>
<reference evidence="3 4" key="1">
    <citation type="submission" date="2016-03" db="EMBL/GenBank/DDBJ databases">
        <title>Complete genome sequence of Thermococcus celer.</title>
        <authorList>
            <person name="Oger P.M."/>
        </authorList>
    </citation>
    <scope>NUCLEOTIDE SEQUENCE [LARGE SCALE GENOMIC DNA]</scope>
    <source>
        <strain evidence="3 4">Vu 13</strain>
    </source>
</reference>